<dbReference type="PANTHER" id="PTHR42718:SF42">
    <property type="entry name" value="EXPORT PROTEIN"/>
    <property type="match status" value="1"/>
</dbReference>
<name>A0A7G7CPB4_9CORY</name>
<proteinExistence type="predicted"/>
<dbReference type="GO" id="GO:0022857">
    <property type="term" value="F:transmembrane transporter activity"/>
    <property type="evidence" value="ECO:0007669"/>
    <property type="project" value="InterPro"/>
</dbReference>
<evidence type="ECO:0000313" key="7">
    <source>
        <dbReference type="EMBL" id="QNE89430.1"/>
    </source>
</evidence>
<organism evidence="7 8">
    <name type="scientific">Corynebacterium incognita</name>
    <dbReference type="NCBI Taxonomy" id="2754725"/>
    <lineage>
        <taxon>Bacteria</taxon>
        <taxon>Bacillati</taxon>
        <taxon>Actinomycetota</taxon>
        <taxon>Actinomycetes</taxon>
        <taxon>Mycobacteriales</taxon>
        <taxon>Corynebacteriaceae</taxon>
        <taxon>Corynebacterium</taxon>
    </lineage>
</organism>
<dbReference type="Gene3D" id="1.20.1250.20">
    <property type="entry name" value="MFS general substrate transporter like domains"/>
    <property type="match status" value="1"/>
</dbReference>
<dbReference type="CDD" id="cd17321">
    <property type="entry name" value="MFS_MMR_MDR_like"/>
    <property type="match status" value="1"/>
</dbReference>
<dbReference type="KEGG" id="cik:H0194_10425"/>
<evidence type="ECO:0000256" key="4">
    <source>
        <dbReference type="ARBA" id="ARBA00023136"/>
    </source>
</evidence>
<reference evidence="7 8" key="1">
    <citation type="submission" date="2020-07" db="EMBL/GenBank/DDBJ databases">
        <title>Complete genome and description of Corynebacterium incognita strain Marseille-Q3630 sp. nov.</title>
        <authorList>
            <person name="Boxberger M."/>
        </authorList>
    </citation>
    <scope>NUCLEOTIDE SEQUENCE [LARGE SCALE GENOMIC DNA]</scope>
    <source>
        <strain evidence="7 8">Marseille-Q3630</strain>
    </source>
</reference>
<feature type="transmembrane region" description="Helical" evidence="5">
    <location>
        <begin position="43"/>
        <end position="60"/>
    </location>
</feature>
<evidence type="ECO:0000256" key="2">
    <source>
        <dbReference type="ARBA" id="ARBA00022692"/>
    </source>
</evidence>
<evidence type="ECO:0000256" key="1">
    <source>
        <dbReference type="ARBA" id="ARBA00004651"/>
    </source>
</evidence>
<feature type="transmembrane region" description="Helical" evidence="5">
    <location>
        <begin position="281"/>
        <end position="302"/>
    </location>
</feature>
<sequence>MNNWRALGALSLGFFVSLLDQSMVAVAIPAIQHEFGTSIGQTLWVSSIYLLAVVIPLLVTGRLGDVLGPKRMFCLGVSVFGAGAILAATAPTIEVLIAARAIQGLGASIQMPQSMAVINRIFPREQRGRALGVWGIVGSLASLAGPLAGGFITDTFGWHGVFWLPLPFAVAAVVLAMAWVPSLPTHARTIDPWSVVWSMAAMGSLVFGIQELWWVALASPIFFLLFLRRRSPDPLVPRELFRDRNYSIGAFSIATMGFMAASMMLPVMVRLQEEMSPDRAGLMMAPMAIVSMAVTPFAGVMVDKYHPRTLSQFGFGVVVLALVLLDVVLHLGTTTWVVVPVGLLGFGQAFIWGTNSATTMRDIPPRLMGAGSGVYNTTRQVGSVVGVAAVSAAMQANVDSIAVIIAVVACGFVAVSFFRDTLKVDLR</sequence>
<comment type="subcellular location">
    <subcellularLocation>
        <location evidence="1">Cell membrane</location>
        <topology evidence="1">Multi-pass membrane protein</topology>
    </subcellularLocation>
</comment>
<dbReference type="InterPro" id="IPR020846">
    <property type="entry name" value="MFS_dom"/>
</dbReference>
<dbReference type="PROSITE" id="PS50850">
    <property type="entry name" value="MFS"/>
    <property type="match status" value="1"/>
</dbReference>
<dbReference type="GO" id="GO:0005886">
    <property type="term" value="C:plasma membrane"/>
    <property type="evidence" value="ECO:0007669"/>
    <property type="project" value="UniProtKB-SubCell"/>
</dbReference>
<dbReference type="Proteomes" id="UP000515743">
    <property type="component" value="Chromosome"/>
</dbReference>
<dbReference type="InterPro" id="IPR036259">
    <property type="entry name" value="MFS_trans_sf"/>
</dbReference>
<feature type="transmembrane region" description="Helical" evidence="5">
    <location>
        <begin position="309"/>
        <end position="329"/>
    </location>
</feature>
<feature type="transmembrane region" description="Helical" evidence="5">
    <location>
        <begin position="131"/>
        <end position="153"/>
    </location>
</feature>
<feature type="transmembrane region" description="Helical" evidence="5">
    <location>
        <begin position="72"/>
        <end position="90"/>
    </location>
</feature>
<feature type="transmembrane region" description="Helical" evidence="5">
    <location>
        <begin position="248"/>
        <end position="269"/>
    </location>
</feature>
<evidence type="ECO:0000259" key="6">
    <source>
        <dbReference type="PROSITE" id="PS50850"/>
    </source>
</evidence>
<dbReference type="EMBL" id="CP059404">
    <property type="protein sequence ID" value="QNE89430.1"/>
    <property type="molecule type" value="Genomic_DNA"/>
</dbReference>
<dbReference type="InterPro" id="IPR011701">
    <property type="entry name" value="MFS"/>
</dbReference>
<feature type="transmembrane region" description="Helical" evidence="5">
    <location>
        <begin position="160"/>
        <end position="180"/>
    </location>
</feature>
<keyword evidence="4 5" id="KW-0472">Membrane</keyword>
<dbReference type="PRINTS" id="PR01036">
    <property type="entry name" value="TCRTETB"/>
</dbReference>
<dbReference type="PANTHER" id="PTHR42718">
    <property type="entry name" value="MAJOR FACILITATOR SUPERFAMILY MULTIDRUG TRANSPORTER MFSC"/>
    <property type="match status" value="1"/>
</dbReference>
<dbReference type="SUPFAM" id="SSF103473">
    <property type="entry name" value="MFS general substrate transporter"/>
    <property type="match status" value="1"/>
</dbReference>
<dbReference type="Gene3D" id="1.20.1720.10">
    <property type="entry name" value="Multidrug resistance protein D"/>
    <property type="match status" value="1"/>
</dbReference>
<gene>
    <name evidence="7" type="ORF">H0194_10425</name>
</gene>
<dbReference type="AlphaFoldDB" id="A0A7G7CPB4"/>
<dbReference type="Pfam" id="PF07690">
    <property type="entry name" value="MFS_1"/>
    <property type="match status" value="1"/>
</dbReference>
<keyword evidence="3 5" id="KW-1133">Transmembrane helix</keyword>
<keyword evidence="8" id="KW-1185">Reference proteome</keyword>
<feature type="transmembrane region" description="Helical" evidence="5">
    <location>
        <begin position="400"/>
        <end position="418"/>
    </location>
</feature>
<keyword evidence="2 5" id="KW-0812">Transmembrane</keyword>
<feature type="domain" description="Major facilitator superfamily (MFS) profile" evidence="6">
    <location>
        <begin position="6"/>
        <end position="423"/>
    </location>
</feature>
<feature type="transmembrane region" description="Helical" evidence="5">
    <location>
        <begin position="200"/>
        <end position="227"/>
    </location>
</feature>
<evidence type="ECO:0000256" key="5">
    <source>
        <dbReference type="SAM" id="Phobius"/>
    </source>
</evidence>
<evidence type="ECO:0000256" key="3">
    <source>
        <dbReference type="ARBA" id="ARBA00022989"/>
    </source>
</evidence>
<dbReference type="RefSeq" id="WP_185175804.1">
    <property type="nucleotide sequence ID" value="NZ_CP059404.1"/>
</dbReference>
<accession>A0A7G7CPB4</accession>
<protein>
    <submittedName>
        <fullName evidence="7">MFS transporter</fullName>
    </submittedName>
</protein>
<evidence type="ECO:0000313" key="8">
    <source>
        <dbReference type="Proteomes" id="UP000515743"/>
    </source>
</evidence>